<evidence type="ECO:0000313" key="1">
    <source>
        <dbReference type="EMBL" id="CAG8641683.1"/>
    </source>
</evidence>
<dbReference type="AlphaFoldDB" id="A0A9N9GXF4"/>
<accession>A0A9N9GXF4</accession>
<organism evidence="1 2">
    <name type="scientific">Paraglomus occultum</name>
    <dbReference type="NCBI Taxonomy" id="144539"/>
    <lineage>
        <taxon>Eukaryota</taxon>
        <taxon>Fungi</taxon>
        <taxon>Fungi incertae sedis</taxon>
        <taxon>Mucoromycota</taxon>
        <taxon>Glomeromycotina</taxon>
        <taxon>Glomeromycetes</taxon>
        <taxon>Paraglomerales</taxon>
        <taxon>Paraglomeraceae</taxon>
        <taxon>Paraglomus</taxon>
    </lineage>
</organism>
<feature type="non-terminal residue" evidence="1">
    <location>
        <position position="1"/>
    </location>
</feature>
<protein>
    <submittedName>
        <fullName evidence="1">1890_t:CDS:1</fullName>
    </submittedName>
</protein>
<gene>
    <name evidence="1" type="ORF">POCULU_LOCUS9453</name>
</gene>
<sequence>DDNYGIRPLSSFQPSEIMNISRKDRNNIYSDVLQAIAVLHNTNTVFGDLRTPNILLVERVPSESTISAILVDFEWCGIDQRGRYPLSMSRTVPWPPGAEPGALLRKDHDNYWLEYLKRQLNVQPR</sequence>
<comment type="caution">
    <text evidence="1">The sequence shown here is derived from an EMBL/GenBank/DDBJ whole genome shotgun (WGS) entry which is preliminary data.</text>
</comment>
<reference evidence="1" key="1">
    <citation type="submission" date="2021-06" db="EMBL/GenBank/DDBJ databases">
        <authorList>
            <person name="Kallberg Y."/>
            <person name="Tangrot J."/>
            <person name="Rosling A."/>
        </authorList>
    </citation>
    <scope>NUCLEOTIDE SEQUENCE</scope>
    <source>
        <strain evidence="1">IA702</strain>
    </source>
</reference>
<dbReference type="Gene3D" id="1.10.510.10">
    <property type="entry name" value="Transferase(Phosphotransferase) domain 1"/>
    <property type="match status" value="1"/>
</dbReference>
<keyword evidence="2" id="KW-1185">Reference proteome</keyword>
<proteinExistence type="predicted"/>
<dbReference type="OrthoDB" id="2303176at2759"/>
<name>A0A9N9GXF4_9GLOM</name>
<dbReference type="Proteomes" id="UP000789572">
    <property type="component" value="Unassembled WGS sequence"/>
</dbReference>
<evidence type="ECO:0000313" key="2">
    <source>
        <dbReference type="Proteomes" id="UP000789572"/>
    </source>
</evidence>
<dbReference type="EMBL" id="CAJVPJ010003565">
    <property type="protein sequence ID" value="CAG8641683.1"/>
    <property type="molecule type" value="Genomic_DNA"/>
</dbReference>
<dbReference type="InterPro" id="IPR011009">
    <property type="entry name" value="Kinase-like_dom_sf"/>
</dbReference>
<dbReference type="SUPFAM" id="SSF56112">
    <property type="entry name" value="Protein kinase-like (PK-like)"/>
    <property type="match status" value="1"/>
</dbReference>